<accession>A0A6J4NYY6</accession>
<keyword evidence="2" id="KW-0418">Kinase</keyword>
<evidence type="ECO:0000256" key="1">
    <source>
        <dbReference type="ARBA" id="ARBA00022679"/>
    </source>
</evidence>
<gene>
    <name evidence="7" type="ORF">AVDCRST_MAG66-1455</name>
</gene>
<organism evidence="7">
    <name type="scientific">uncultured Pseudonocardia sp</name>
    <dbReference type="NCBI Taxonomy" id="211455"/>
    <lineage>
        <taxon>Bacteria</taxon>
        <taxon>Bacillati</taxon>
        <taxon>Actinomycetota</taxon>
        <taxon>Actinomycetes</taxon>
        <taxon>Pseudonocardiales</taxon>
        <taxon>Pseudonocardiaceae</taxon>
        <taxon>Pseudonocardia</taxon>
        <taxon>environmental samples</taxon>
    </lineage>
</organism>
<dbReference type="GO" id="GO:0016301">
    <property type="term" value="F:kinase activity"/>
    <property type="evidence" value="ECO:0007669"/>
    <property type="project" value="UniProtKB-KW"/>
</dbReference>
<dbReference type="EMBL" id="CADCUS010000213">
    <property type="protein sequence ID" value="CAA9400577.1"/>
    <property type="molecule type" value="Genomic_DNA"/>
</dbReference>
<proteinExistence type="predicted"/>
<dbReference type="PROSITE" id="PS50921">
    <property type="entry name" value="ANTAR"/>
    <property type="match status" value="1"/>
</dbReference>
<dbReference type="SUPFAM" id="SSF52172">
    <property type="entry name" value="CheY-like"/>
    <property type="match status" value="1"/>
</dbReference>
<dbReference type="InterPro" id="IPR005561">
    <property type="entry name" value="ANTAR"/>
</dbReference>
<dbReference type="InterPro" id="IPR036388">
    <property type="entry name" value="WH-like_DNA-bd_sf"/>
</dbReference>
<dbReference type="InterPro" id="IPR003018">
    <property type="entry name" value="GAF"/>
</dbReference>
<keyword evidence="1" id="KW-0808">Transferase</keyword>
<evidence type="ECO:0000256" key="3">
    <source>
        <dbReference type="ARBA" id="ARBA00023015"/>
    </source>
</evidence>
<feature type="domain" description="ANTAR" evidence="6">
    <location>
        <begin position="111"/>
        <end position="172"/>
    </location>
</feature>
<evidence type="ECO:0000256" key="4">
    <source>
        <dbReference type="ARBA" id="ARBA00023163"/>
    </source>
</evidence>
<dbReference type="Pfam" id="PF03861">
    <property type="entry name" value="ANTAR"/>
    <property type="match status" value="1"/>
</dbReference>
<dbReference type="InterPro" id="IPR012074">
    <property type="entry name" value="GAF_ANTAR"/>
</dbReference>
<dbReference type="Gene3D" id="3.30.450.40">
    <property type="match status" value="1"/>
</dbReference>
<reference evidence="7" key="1">
    <citation type="submission" date="2020-02" db="EMBL/GenBank/DDBJ databases">
        <authorList>
            <person name="Meier V. D."/>
        </authorList>
    </citation>
    <scope>NUCLEOTIDE SEQUENCE</scope>
    <source>
        <strain evidence="7">AVDCRST_MAG66</strain>
    </source>
</reference>
<dbReference type="Pfam" id="PF13185">
    <property type="entry name" value="GAF_2"/>
    <property type="match status" value="1"/>
</dbReference>
<evidence type="ECO:0000256" key="2">
    <source>
        <dbReference type="ARBA" id="ARBA00022777"/>
    </source>
</evidence>
<dbReference type="SMART" id="SM01012">
    <property type="entry name" value="ANTAR"/>
    <property type="match status" value="1"/>
</dbReference>
<evidence type="ECO:0000259" key="6">
    <source>
        <dbReference type="PROSITE" id="PS50921"/>
    </source>
</evidence>
<protein>
    <recommendedName>
        <fullName evidence="6">ANTAR domain-containing protein</fullName>
    </recommendedName>
</protein>
<keyword evidence="3" id="KW-0805">Transcription regulation</keyword>
<feature type="region of interest" description="Disordered" evidence="5">
    <location>
        <begin position="178"/>
        <end position="197"/>
    </location>
</feature>
<keyword evidence="4" id="KW-0804">Transcription</keyword>
<dbReference type="PIRSF" id="PIRSF036625">
    <property type="entry name" value="GAF_ANTAR"/>
    <property type="match status" value="1"/>
</dbReference>
<dbReference type="GO" id="GO:0003723">
    <property type="term" value="F:RNA binding"/>
    <property type="evidence" value="ECO:0007669"/>
    <property type="project" value="InterPro"/>
</dbReference>
<name>A0A6J4NYY6_9PSEU</name>
<dbReference type="InterPro" id="IPR029016">
    <property type="entry name" value="GAF-like_dom_sf"/>
</dbReference>
<dbReference type="Gene3D" id="1.10.10.10">
    <property type="entry name" value="Winged helix-like DNA-binding domain superfamily/Winged helix DNA-binding domain"/>
    <property type="match status" value="1"/>
</dbReference>
<sequence>MTVTSSDERAARVDEVQYAHGDGPCLTSLDTGEVVSVVDLLDDDRWGDYRGPALAHGVRSSLSLPLRSDGGVIGALNIYASQAHAFDQEDQRRAVQFATEASRALTLALRIAERTEMSAQLQEALASRAVIDQALGIVMAQRRCTADEAFDTLRTVSQNSNVKVRDVAARLVASVSGQPAPTAARFTRGPESAPSSA</sequence>
<evidence type="ECO:0000256" key="5">
    <source>
        <dbReference type="SAM" id="MobiDB-lite"/>
    </source>
</evidence>
<evidence type="ECO:0000313" key="7">
    <source>
        <dbReference type="EMBL" id="CAA9400577.1"/>
    </source>
</evidence>
<dbReference type="SUPFAM" id="SSF55781">
    <property type="entry name" value="GAF domain-like"/>
    <property type="match status" value="1"/>
</dbReference>
<dbReference type="AlphaFoldDB" id="A0A6J4NYY6"/>
<dbReference type="InterPro" id="IPR011006">
    <property type="entry name" value="CheY-like_superfamily"/>
</dbReference>